<dbReference type="PRINTS" id="PR00723">
    <property type="entry name" value="SUBTILISIN"/>
</dbReference>
<evidence type="ECO:0000256" key="5">
    <source>
        <dbReference type="ARBA" id="ARBA00022825"/>
    </source>
</evidence>
<dbReference type="GO" id="GO:0004252">
    <property type="term" value="F:serine-type endopeptidase activity"/>
    <property type="evidence" value="ECO:0007669"/>
    <property type="project" value="UniProtKB-UniRule"/>
</dbReference>
<evidence type="ECO:0000256" key="1">
    <source>
        <dbReference type="ARBA" id="ARBA00011073"/>
    </source>
</evidence>
<keyword evidence="3 9" id="KW-0732">Signal</keyword>
<comment type="similarity">
    <text evidence="1 6 7">Belongs to the peptidase S8 family.</text>
</comment>
<protein>
    <submittedName>
        <fullName evidence="11">S8 family serine peptidase</fullName>
    </submittedName>
</protein>
<dbReference type="RefSeq" id="WP_185799489.1">
    <property type="nucleotide sequence ID" value="NZ_JACJVJ010000001.1"/>
</dbReference>
<feature type="active site" description="Charge relay system" evidence="6">
    <location>
        <position position="304"/>
    </location>
</feature>
<evidence type="ECO:0000313" key="12">
    <source>
        <dbReference type="Proteomes" id="UP000564378"/>
    </source>
</evidence>
<reference evidence="11 12" key="1">
    <citation type="submission" date="2020-08" db="EMBL/GenBank/DDBJ databases">
        <title>Draft genome sequence of Parasphingopyxis sp. GrpM-11.</title>
        <authorList>
            <person name="Oh J."/>
            <person name="Roh D.-H."/>
        </authorList>
    </citation>
    <scope>NUCLEOTIDE SEQUENCE [LARGE SCALE GENOMIC DNA]</scope>
    <source>
        <strain evidence="11 12">GrpM-11</strain>
    </source>
</reference>
<evidence type="ECO:0000256" key="4">
    <source>
        <dbReference type="ARBA" id="ARBA00022801"/>
    </source>
</evidence>
<dbReference type="GO" id="GO:0006508">
    <property type="term" value="P:proteolysis"/>
    <property type="evidence" value="ECO:0007669"/>
    <property type="project" value="UniProtKB-KW"/>
</dbReference>
<dbReference type="Gene3D" id="3.40.50.200">
    <property type="entry name" value="Peptidase S8/S53 domain"/>
    <property type="match status" value="1"/>
</dbReference>
<dbReference type="EMBL" id="JACJVJ010000001">
    <property type="protein sequence ID" value="MBC2776180.1"/>
    <property type="molecule type" value="Genomic_DNA"/>
</dbReference>
<evidence type="ECO:0000256" key="2">
    <source>
        <dbReference type="ARBA" id="ARBA00022670"/>
    </source>
</evidence>
<name>A0A842HW62_9SPHN</name>
<dbReference type="InterPro" id="IPR015500">
    <property type="entry name" value="Peptidase_S8_subtilisin-rel"/>
</dbReference>
<evidence type="ECO:0000259" key="10">
    <source>
        <dbReference type="Pfam" id="PF00082"/>
    </source>
</evidence>
<dbReference type="InterPro" id="IPR000209">
    <property type="entry name" value="Peptidase_S8/S53_dom"/>
</dbReference>
<evidence type="ECO:0000256" key="6">
    <source>
        <dbReference type="PROSITE-ProRule" id="PRU01240"/>
    </source>
</evidence>
<dbReference type="InterPro" id="IPR050131">
    <property type="entry name" value="Peptidase_S8_subtilisin-like"/>
</dbReference>
<evidence type="ECO:0000256" key="8">
    <source>
        <dbReference type="SAM" id="MobiDB-lite"/>
    </source>
</evidence>
<dbReference type="Proteomes" id="UP000564378">
    <property type="component" value="Unassembled WGS sequence"/>
</dbReference>
<dbReference type="PANTHER" id="PTHR43806">
    <property type="entry name" value="PEPTIDASE S8"/>
    <property type="match status" value="1"/>
</dbReference>
<dbReference type="PROSITE" id="PS51892">
    <property type="entry name" value="SUBTILASE"/>
    <property type="match status" value="1"/>
</dbReference>
<keyword evidence="4 6" id="KW-0378">Hydrolase</keyword>
<feature type="active site" description="Charge relay system" evidence="6">
    <location>
        <position position="93"/>
    </location>
</feature>
<feature type="chain" id="PRO_5032698682" evidence="9">
    <location>
        <begin position="25"/>
        <end position="770"/>
    </location>
</feature>
<evidence type="ECO:0000313" key="11">
    <source>
        <dbReference type="EMBL" id="MBC2776180.1"/>
    </source>
</evidence>
<dbReference type="PROSITE" id="PS51257">
    <property type="entry name" value="PROKAR_LIPOPROTEIN"/>
    <property type="match status" value="1"/>
</dbReference>
<dbReference type="InterPro" id="IPR023828">
    <property type="entry name" value="Peptidase_S8_Ser-AS"/>
</dbReference>
<dbReference type="AlphaFoldDB" id="A0A842HW62"/>
<dbReference type="PROSITE" id="PS00138">
    <property type="entry name" value="SUBTILASE_SER"/>
    <property type="match status" value="1"/>
</dbReference>
<dbReference type="CDD" id="cd04848">
    <property type="entry name" value="Peptidases_S8_Autotransporter_serine_protease_like"/>
    <property type="match status" value="1"/>
</dbReference>
<proteinExistence type="inferred from homology"/>
<feature type="region of interest" description="Disordered" evidence="8">
    <location>
        <begin position="28"/>
        <end position="55"/>
    </location>
</feature>
<sequence>MTRHKSRFLIASSIPLCLIVSACGGGGGAVSSTPSPPASVPNPPAPPPPPPPPATVNYNTMEFANSDGIAHANATAAYDEGITGDGITVAVIDSGIDEDSDEFVGRIHPASRDVAGNRGIDDIGGHGTSVSAVIAANRNNSDVVGMAFDSRLLVLRTDEPGSCTNTDPDDGGCMHNTGDIAQAIDIARQNGARAINISLGGGGFTSSLRNAVRRAADAGIVIVISAGNEGDTPEGSDPDSLALVALTAEANGHVIIAGSVNANDEISDFSNRAGSGQQFYLAALGNRVRSFDETGANFLYSGTSYSAPQIAAAVALLAQAFPNLSGDEIVQLLFRSARDGGVAGDDAIYGQGILDLFEAFQPQGQTSLAGSQQPVSLATNVTLSTPMGDATQTGMGAIVLDSFDRAFTVDLAGTVQRTAPQRHLANALEVNEGGSFATPAGERAVLAFTVDARADGARVARLRLRGEDAERARIAAGMIAAQIDGSTRIAFAFSQSGDSVGAQLEGRYRPAFLVAQDAAGDTGFASRPETSFAVRRDMAGTGLTFYAERGDALSPHDPDHLLAREEWRRSRYAAFGMAFDRQWGGLRIDAGISYLAEDETFLGARFGEALGGGEGASTLFADLGASYDAGGGWMLGAQFRHGWSRMSGGSDVLRGGSLRSYAVSADITKWGMLVQGDRLSLRIAQPLRVYAGGLSLSLPASYDYATLTTSYENRFFNLAPQGRQVDIETTYSRPFAGGRLGGHLFYRRDPGHYAAIQDDMGAAVRFTLGF</sequence>
<feature type="active site" description="Charge relay system" evidence="6">
    <location>
        <position position="126"/>
    </location>
</feature>
<feature type="domain" description="Peptidase S8/S53" evidence="10">
    <location>
        <begin position="84"/>
        <end position="352"/>
    </location>
</feature>
<organism evidence="11 12">
    <name type="scientific">Parasphingopyxis marina</name>
    <dbReference type="NCBI Taxonomy" id="2761622"/>
    <lineage>
        <taxon>Bacteria</taxon>
        <taxon>Pseudomonadati</taxon>
        <taxon>Pseudomonadota</taxon>
        <taxon>Alphaproteobacteria</taxon>
        <taxon>Sphingomonadales</taxon>
        <taxon>Sphingomonadaceae</taxon>
        <taxon>Parasphingopyxis</taxon>
    </lineage>
</organism>
<comment type="caution">
    <text evidence="11">The sequence shown here is derived from an EMBL/GenBank/DDBJ whole genome shotgun (WGS) entry which is preliminary data.</text>
</comment>
<evidence type="ECO:0000256" key="9">
    <source>
        <dbReference type="SAM" id="SignalP"/>
    </source>
</evidence>
<dbReference type="InterPro" id="IPR034061">
    <property type="entry name" value="Peptidases_S8_Autotransporter"/>
</dbReference>
<keyword evidence="12" id="KW-1185">Reference proteome</keyword>
<keyword evidence="5 6" id="KW-0720">Serine protease</keyword>
<feature type="signal peptide" evidence="9">
    <location>
        <begin position="1"/>
        <end position="24"/>
    </location>
</feature>
<evidence type="ECO:0000256" key="3">
    <source>
        <dbReference type="ARBA" id="ARBA00022729"/>
    </source>
</evidence>
<gene>
    <name evidence="11" type="ORF">H6P80_00970</name>
</gene>
<dbReference type="PANTHER" id="PTHR43806:SF11">
    <property type="entry name" value="CEREVISIN-RELATED"/>
    <property type="match status" value="1"/>
</dbReference>
<dbReference type="InterPro" id="IPR036852">
    <property type="entry name" value="Peptidase_S8/S53_dom_sf"/>
</dbReference>
<dbReference type="PROSITE" id="PS00136">
    <property type="entry name" value="SUBTILASE_ASP"/>
    <property type="match status" value="1"/>
</dbReference>
<feature type="compositionally biased region" description="Pro residues" evidence="8">
    <location>
        <begin position="34"/>
        <end position="54"/>
    </location>
</feature>
<dbReference type="InterPro" id="IPR023827">
    <property type="entry name" value="Peptidase_S8_Asp-AS"/>
</dbReference>
<accession>A0A842HW62</accession>
<keyword evidence="2 6" id="KW-0645">Protease</keyword>
<dbReference type="Pfam" id="PF00082">
    <property type="entry name" value="Peptidase_S8"/>
    <property type="match status" value="1"/>
</dbReference>
<evidence type="ECO:0000256" key="7">
    <source>
        <dbReference type="RuleBase" id="RU003355"/>
    </source>
</evidence>
<dbReference type="SUPFAM" id="SSF52743">
    <property type="entry name" value="Subtilisin-like"/>
    <property type="match status" value="1"/>
</dbReference>